<name>A0A8S5NZY4_9CAUD</name>
<sequence length="152" mass="17242">MSHDICRAKPFTNSHHKGRVMTDWKLVRIYTTNIIRITEKAALIAMPAKSKYAGYTFWFPKKLIRSGVCSNELNLSVNTDMKFNLKKQSTKTFKTLSECCISAEELIEIFGEGIDINPKLIDRVKNAVTITTHQPPALDVPSEVTIDETLIR</sequence>
<reference evidence="1" key="1">
    <citation type="journal article" date="2021" name="Proc. Natl. Acad. Sci. U.S.A.">
        <title>A Catalog of Tens of Thousands of Viruses from Human Metagenomes Reveals Hidden Associations with Chronic Diseases.</title>
        <authorList>
            <person name="Tisza M.J."/>
            <person name="Buck C.B."/>
        </authorList>
    </citation>
    <scope>NUCLEOTIDE SEQUENCE</scope>
    <source>
        <strain evidence="1">Ct16C7</strain>
    </source>
</reference>
<protein>
    <submittedName>
        <fullName evidence="1">Uncharacterized protein</fullName>
    </submittedName>
</protein>
<evidence type="ECO:0000313" key="1">
    <source>
        <dbReference type="EMBL" id="DAD99770.1"/>
    </source>
</evidence>
<organism evidence="1">
    <name type="scientific">Siphoviridae sp. ct16C7</name>
    <dbReference type="NCBI Taxonomy" id="2825304"/>
    <lineage>
        <taxon>Viruses</taxon>
        <taxon>Duplodnaviria</taxon>
        <taxon>Heunggongvirae</taxon>
        <taxon>Uroviricota</taxon>
        <taxon>Caudoviricetes</taxon>
    </lineage>
</organism>
<dbReference type="EMBL" id="BK015293">
    <property type="protein sequence ID" value="DAD99770.1"/>
    <property type="molecule type" value="Genomic_DNA"/>
</dbReference>
<accession>A0A8S5NZY4</accession>
<proteinExistence type="predicted"/>